<sequence length="455" mass="50145">MGGRYAGCPVGHAQNENQAMNVHAQGLDTLPYQSGFGNEFASEALPGALPVGQNSPQKVPYGLYTELLSGTAFTVPRTEARRTWLYRIRPSANHSKYKRLDRQLAHGGLGEVTPNRLRWNPIAQPQIQTDFIDGLECLTATHDAAQTTGVSIYRYAANSSMSRVFFNADGEWLVVPQAGRLRLATELGILQIGPLEIAVIPRGMRFRVELLDGAASGYVCENHGQALRLPDLGPIGSNGLANPRDFMAPVASYEERDEATELVQKYLGELWSTTLDHSPLDVVAWHGNNVPYKYDLRRFNTIGTVSFDHPDPSIFTVLTSPSSTHGMANIDFVIFPPRWMVAENTFRPPWFHRNLMNEFMGLIQGAYDAKAGGFSPGGASLHSCMSAHGPDHVSTTQAINAELKPYKIDNTMAFMFETGPVLRPTRHALETATLQADYDACWSGLGKTFHREDPL</sequence>
<evidence type="ECO:0000256" key="11">
    <source>
        <dbReference type="PIRSR" id="PIRSR605708-1"/>
    </source>
</evidence>
<dbReference type="SUPFAM" id="SSF51182">
    <property type="entry name" value="RmlC-like cupins"/>
    <property type="match status" value="1"/>
</dbReference>
<protein>
    <recommendedName>
        <fullName evidence="9 10">Homogentisate 1,2-dioxygenase</fullName>
        <shortName evidence="9">HGDO</shortName>
        <ecNumber evidence="9 10">1.13.11.5</ecNumber>
    </recommendedName>
    <alternativeName>
        <fullName evidence="9">Homogentisate oxygenase</fullName>
    </alternativeName>
    <alternativeName>
        <fullName evidence="9">Homogentisic acid oxidase</fullName>
    </alternativeName>
    <alternativeName>
        <fullName evidence="9">Homogentisicase</fullName>
    </alternativeName>
</protein>
<dbReference type="InterPro" id="IPR046451">
    <property type="entry name" value="HgmA_C"/>
</dbReference>
<evidence type="ECO:0000313" key="15">
    <source>
        <dbReference type="EMBL" id="SER25803.1"/>
    </source>
</evidence>
<dbReference type="EC" id="1.13.11.5" evidence="9 10"/>
<evidence type="ECO:0000256" key="2">
    <source>
        <dbReference type="ARBA" id="ARBA00007757"/>
    </source>
</evidence>
<feature type="binding site" evidence="12">
    <location>
        <position position="358"/>
    </location>
    <ligand>
        <name>Fe cation</name>
        <dbReference type="ChEBI" id="CHEBI:24875"/>
    </ligand>
</feature>
<evidence type="ECO:0000256" key="9">
    <source>
        <dbReference type="HAMAP-Rule" id="MF_00334"/>
    </source>
</evidence>
<evidence type="ECO:0000256" key="8">
    <source>
        <dbReference type="ARBA" id="ARBA00023232"/>
    </source>
</evidence>
<dbReference type="GO" id="GO:0006559">
    <property type="term" value="P:L-phenylalanine catabolic process"/>
    <property type="evidence" value="ECO:0007669"/>
    <property type="project" value="UniProtKB-UniRule"/>
</dbReference>
<name>A0A9X8MGG8_9PSED</name>
<feature type="domain" description="Homogentisate 1,2-dioxygenase C-terminal" evidence="13">
    <location>
        <begin position="297"/>
        <end position="449"/>
    </location>
</feature>
<evidence type="ECO:0000256" key="4">
    <source>
        <dbReference type="ARBA" id="ARBA00022878"/>
    </source>
</evidence>
<reference evidence="15 16" key="1">
    <citation type="submission" date="2016-10" db="EMBL/GenBank/DDBJ databases">
        <authorList>
            <person name="Varghese N."/>
            <person name="Submissions S."/>
        </authorList>
    </citation>
    <scope>NUCLEOTIDE SEQUENCE [LARGE SCALE GENOMIC DNA]</scope>
    <source>
        <strain evidence="15 16">LMG 21974</strain>
    </source>
</reference>
<evidence type="ECO:0000256" key="6">
    <source>
        <dbReference type="ARBA" id="ARBA00023002"/>
    </source>
</evidence>
<dbReference type="FunFam" id="2.60.120.10:FF:000036">
    <property type="entry name" value="Homogentisate 1,2-dioxygenase"/>
    <property type="match status" value="1"/>
</dbReference>
<dbReference type="GO" id="GO:0005737">
    <property type="term" value="C:cytoplasm"/>
    <property type="evidence" value="ECO:0007669"/>
    <property type="project" value="TreeGrafter"/>
</dbReference>
<feature type="binding site" evidence="12">
    <location>
        <position position="367"/>
    </location>
    <ligand>
        <name>homogentisate</name>
        <dbReference type="ChEBI" id="CHEBI:16169"/>
    </ligand>
</feature>
<evidence type="ECO:0000256" key="1">
    <source>
        <dbReference type="ARBA" id="ARBA00001962"/>
    </source>
</evidence>
<dbReference type="GO" id="GO:0004411">
    <property type="term" value="F:homogentisate 1,2-dioxygenase activity"/>
    <property type="evidence" value="ECO:0007669"/>
    <property type="project" value="UniProtKB-UniRule"/>
</dbReference>
<keyword evidence="7 9" id="KW-0408">Iron</keyword>
<keyword evidence="4 9" id="KW-0828">Tyrosine catabolism</keyword>
<dbReference type="NCBIfam" id="TIGR01015">
    <property type="entry name" value="hmgA"/>
    <property type="match status" value="1"/>
</dbReference>
<dbReference type="AlphaFoldDB" id="A0A9X8MGG8"/>
<dbReference type="EMBL" id="FOEV01000015">
    <property type="protein sequence ID" value="SER25803.1"/>
    <property type="molecule type" value="Genomic_DNA"/>
</dbReference>
<keyword evidence="5 9" id="KW-0223">Dioxygenase</keyword>
<keyword evidence="8 9" id="KW-0585">Phenylalanine catabolism</keyword>
<dbReference type="InterPro" id="IPR014710">
    <property type="entry name" value="RmlC-like_jellyroll"/>
</dbReference>
<dbReference type="PANTHER" id="PTHR11056:SF0">
    <property type="entry name" value="HOMOGENTISATE 1,2-DIOXYGENASE"/>
    <property type="match status" value="1"/>
</dbReference>
<gene>
    <name evidence="9" type="primary">hmgA</name>
    <name evidence="15" type="ORF">SAMN05216409_11523</name>
</gene>
<feature type="binding site" evidence="12">
    <location>
        <position position="352"/>
    </location>
    <ligand>
        <name>Fe cation</name>
        <dbReference type="ChEBI" id="CHEBI:24875"/>
    </ligand>
</feature>
<dbReference type="InterPro" id="IPR022950">
    <property type="entry name" value="Homogentis_dOase_bac"/>
</dbReference>
<accession>A0A9X8MGG8</accession>
<proteinExistence type="inferred from homology"/>
<evidence type="ECO:0000259" key="13">
    <source>
        <dbReference type="Pfam" id="PF04209"/>
    </source>
</evidence>
<dbReference type="InterPro" id="IPR046452">
    <property type="entry name" value="HgmA_N"/>
</dbReference>
<keyword evidence="6 9" id="KW-0560">Oxidoreductase</keyword>
<evidence type="ECO:0000256" key="3">
    <source>
        <dbReference type="ARBA" id="ARBA00022723"/>
    </source>
</evidence>
<dbReference type="Gene3D" id="2.60.120.10">
    <property type="entry name" value="Jelly Rolls"/>
    <property type="match status" value="1"/>
</dbReference>
<dbReference type="PANTHER" id="PTHR11056">
    <property type="entry name" value="HOMOGENTISATE 1,2-DIOXYGENASE"/>
    <property type="match status" value="1"/>
</dbReference>
<evidence type="ECO:0000256" key="7">
    <source>
        <dbReference type="ARBA" id="ARBA00023004"/>
    </source>
</evidence>
<dbReference type="InterPro" id="IPR011051">
    <property type="entry name" value="RmlC_Cupin_sf"/>
</dbReference>
<comment type="caution">
    <text evidence="15">The sequence shown here is derived from an EMBL/GenBank/DDBJ whole genome shotgun (WGS) entry which is preliminary data.</text>
</comment>
<dbReference type="GO" id="GO:0005506">
    <property type="term" value="F:iron ion binding"/>
    <property type="evidence" value="ECO:0007669"/>
    <property type="project" value="UniProtKB-UniRule"/>
</dbReference>
<feature type="binding site" evidence="12">
    <location>
        <position position="388"/>
    </location>
    <ligand>
        <name>Fe cation</name>
        <dbReference type="ChEBI" id="CHEBI:24875"/>
    </ligand>
</feature>
<keyword evidence="3 9" id="KW-0479">Metal-binding</keyword>
<feature type="domain" description="Homogentisate 1,2-dioxygenase N-terminal" evidence="14">
    <location>
        <begin position="32"/>
        <end position="296"/>
    </location>
</feature>
<feature type="active site" description="Proton acceptor" evidence="9 11">
    <location>
        <position position="309"/>
    </location>
</feature>
<comment type="function">
    <text evidence="9">Involved in the catabolism of homogentisate (2,5-dihydroxyphenylacetate or 2,5-OH-PhAc), a central intermediate in the degradation of phenylalanine and tyrosine. Catalyzes the oxidative ring cleavage of the aromatic ring of homogentisate to yield maleylacetoacetate.</text>
</comment>
<dbReference type="Pfam" id="PF20510">
    <property type="entry name" value="HgmA_N"/>
    <property type="match status" value="1"/>
</dbReference>
<comment type="pathway">
    <text evidence="9">Amino-acid degradation; L-phenylalanine degradation; acetoacetate and fumarate from L-phenylalanine: step 4/6.</text>
</comment>
<feature type="binding site" evidence="9 12">
    <location>
        <position position="388"/>
    </location>
    <ligand>
        <name>homogentisate</name>
        <dbReference type="ChEBI" id="CHEBI:16169"/>
    </ligand>
</feature>
<comment type="similarity">
    <text evidence="2 9">Belongs to the homogentisate dioxygenase family.</text>
</comment>
<dbReference type="InterPro" id="IPR005708">
    <property type="entry name" value="Homogentis_dOase"/>
</dbReference>
<dbReference type="GO" id="GO:0006572">
    <property type="term" value="P:L-tyrosine catabolic process"/>
    <property type="evidence" value="ECO:0007669"/>
    <property type="project" value="UniProtKB-UniRule"/>
</dbReference>
<dbReference type="Proteomes" id="UP000183210">
    <property type="component" value="Unassembled WGS sequence"/>
</dbReference>
<comment type="caution">
    <text evidence="9">Lacks conserved residue(s) required for the propagation of feature annotation.</text>
</comment>
<comment type="catalytic activity">
    <reaction evidence="9">
        <text>homogentisate + O2 = 4-maleylacetoacetate + H(+)</text>
        <dbReference type="Rhea" id="RHEA:15449"/>
        <dbReference type="ChEBI" id="CHEBI:15378"/>
        <dbReference type="ChEBI" id="CHEBI:15379"/>
        <dbReference type="ChEBI" id="CHEBI:16169"/>
        <dbReference type="ChEBI" id="CHEBI:17105"/>
        <dbReference type="EC" id="1.13.11.5"/>
    </reaction>
</comment>
<dbReference type="HAMAP" id="MF_00334">
    <property type="entry name" value="Homogentis_dioxygen"/>
    <property type="match status" value="1"/>
</dbReference>
<dbReference type="Pfam" id="PF04209">
    <property type="entry name" value="HgmA_C"/>
    <property type="match status" value="1"/>
</dbReference>
<organism evidence="15 16">
    <name type="scientific">Pseudomonas lutea</name>
    <dbReference type="NCBI Taxonomy" id="243924"/>
    <lineage>
        <taxon>Bacteria</taxon>
        <taxon>Pseudomonadati</taxon>
        <taxon>Pseudomonadota</taxon>
        <taxon>Gammaproteobacteria</taxon>
        <taxon>Pseudomonadales</taxon>
        <taxon>Pseudomonadaceae</taxon>
        <taxon>Pseudomonas</taxon>
    </lineage>
</organism>
<evidence type="ECO:0000256" key="12">
    <source>
        <dbReference type="PIRSR" id="PIRSR605708-2"/>
    </source>
</evidence>
<comment type="cofactor">
    <cofactor evidence="1 9 12">
        <name>Fe cation</name>
        <dbReference type="ChEBI" id="CHEBI:24875"/>
    </cofactor>
</comment>
<evidence type="ECO:0000259" key="14">
    <source>
        <dbReference type="Pfam" id="PF20510"/>
    </source>
</evidence>
<evidence type="ECO:0000256" key="5">
    <source>
        <dbReference type="ARBA" id="ARBA00022964"/>
    </source>
</evidence>
<evidence type="ECO:0000256" key="10">
    <source>
        <dbReference type="NCBIfam" id="TIGR01015"/>
    </source>
</evidence>
<comment type="subunit">
    <text evidence="9">Hexamer; dimer of trimers.</text>
</comment>
<evidence type="ECO:0000313" key="16">
    <source>
        <dbReference type="Proteomes" id="UP000183210"/>
    </source>
</evidence>
<dbReference type="CDD" id="cd07000">
    <property type="entry name" value="cupin_HGO_N"/>
    <property type="match status" value="1"/>
</dbReference>